<gene>
    <name evidence="1" type="ORF">CSKR_109880</name>
</gene>
<keyword evidence="2" id="KW-1185">Reference proteome</keyword>
<name>A0A8T1LZC9_CLOSI</name>
<dbReference type="AlphaFoldDB" id="A0A8T1LZC9"/>
<dbReference type="Proteomes" id="UP000286415">
    <property type="component" value="Unassembled WGS sequence"/>
</dbReference>
<sequence>MEDLISLILSAIYDSALGEELAVEPEDVFSKDFKGFFEKCSNCTQIAANQLQKLDWIFEQCKETYADFTKLLTSLKTSCDYGYESHECLHIKKFQAAIMMSVYEPRCGPLTVKPRDDSIYPAGEQIKVCKGAAGLINTYLMELKGLLSHCPRFYEVDKFIESII</sequence>
<dbReference type="EMBL" id="NIRI02000076">
    <property type="protein sequence ID" value="KAG5442303.1"/>
    <property type="molecule type" value="Genomic_DNA"/>
</dbReference>
<evidence type="ECO:0000313" key="1">
    <source>
        <dbReference type="EMBL" id="KAG5442303.1"/>
    </source>
</evidence>
<reference evidence="1 2" key="2">
    <citation type="journal article" date="2021" name="Genomics">
        <title>High-quality reference genome for Clonorchis sinensis.</title>
        <authorList>
            <person name="Young N.D."/>
            <person name="Stroehlein A.J."/>
            <person name="Kinkar L."/>
            <person name="Wang T."/>
            <person name="Sohn W.M."/>
            <person name="Chang B.C.H."/>
            <person name="Kaur P."/>
            <person name="Weisz D."/>
            <person name="Dudchenko O."/>
            <person name="Aiden E.L."/>
            <person name="Korhonen P.K."/>
            <person name="Gasser R.B."/>
        </authorList>
    </citation>
    <scope>NUCLEOTIDE SEQUENCE [LARGE SCALE GENOMIC DNA]</scope>
    <source>
        <strain evidence="1">Cs-k2</strain>
    </source>
</reference>
<evidence type="ECO:0000313" key="2">
    <source>
        <dbReference type="Proteomes" id="UP000286415"/>
    </source>
</evidence>
<comment type="caution">
    <text evidence="1">The sequence shown here is derived from an EMBL/GenBank/DDBJ whole genome shotgun (WGS) entry which is preliminary data.</text>
</comment>
<dbReference type="OrthoDB" id="10517745at2759"/>
<organism evidence="1 2">
    <name type="scientific">Clonorchis sinensis</name>
    <name type="common">Chinese liver fluke</name>
    <dbReference type="NCBI Taxonomy" id="79923"/>
    <lineage>
        <taxon>Eukaryota</taxon>
        <taxon>Metazoa</taxon>
        <taxon>Spiralia</taxon>
        <taxon>Lophotrochozoa</taxon>
        <taxon>Platyhelminthes</taxon>
        <taxon>Trematoda</taxon>
        <taxon>Digenea</taxon>
        <taxon>Opisthorchiida</taxon>
        <taxon>Opisthorchiata</taxon>
        <taxon>Opisthorchiidae</taxon>
        <taxon>Clonorchis</taxon>
    </lineage>
</organism>
<accession>A0A8T1LZC9</accession>
<reference evidence="1 2" key="1">
    <citation type="journal article" date="2018" name="Biotechnol. Adv.">
        <title>Improved genomic resources and new bioinformatic workflow for the carcinogenic parasite Clonorchis sinensis: Biotechnological implications.</title>
        <authorList>
            <person name="Wang D."/>
            <person name="Korhonen P.K."/>
            <person name="Gasser R.B."/>
            <person name="Young N.D."/>
        </authorList>
    </citation>
    <scope>NUCLEOTIDE SEQUENCE [LARGE SCALE GENOMIC DNA]</scope>
    <source>
        <strain evidence="1">Cs-k2</strain>
    </source>
</reference>
<proteinExistence type="predicted"/>
<protein>
    <submittedName>
        <fullName evidence="1">Uncharacterized protein</fullName>
    </submittedName>
</protein>